<accession>A0A2W1J7P2</accession>
<comment type="caution">
    <text evidence="2">The sequence shown here is derived from an EMBL/GenBank/DDBJ whole genome shotgun (WGS) entry which is preliminary data.</text>
</comment>
<evidence type="ECO:0000313" key="3">
    <source>
        <dbReference type="Proteomes" id="UP000248857"/>
    </source>
</evidence>
<evidence type="ECO:0000256" key="1">
    <source>
        <dbReference type="SAM" id="MobiDB-lite"/>
    </source>
</evidence>
<feature type="compositionally biased region" description="Basic and acidic residues" evidence="1">
    <location>
        <begin position="101"/>
        <end position="111"/>
    </location>
</feature>
<dbReference type="NCBIfam" id="TIGR02683">
    <property type="entry name" value="upstrm_HI1419"/>
    <property type="match status" value="1"/>
</dbReference>
<sequence length="124" mass="14284">MIELREYVRPDGSSPYRKWLSKIDAPMAIKVTAAQARLELGNLSNIKWFDGIGEYRINWGPGVRIYLAQDGKQLIILFGGGTKKTQAADIKRAKVLLDEYKTRKKERKPEPETQQPKAKKRKKR</sequence>
<feature type="region of interest" description="Disordered" evidence="1">
    <location>
        <begin position="101"/>
        <end position="124"/>
    </location>
</feature>
<name>A0A2W1J7P2_9CYAN</name>
<dbReference type="PANTHER" id="PTHR41791:SF1">
    <property type="entry name" value="SSL7039 PROTEIN"/>
    <property type="match status" value="1"/>
</dbReference>
<dbReference type="RefSeq" id="WP_110989209.1">
    <property type="nucleotide sequence ID" value="NZ_CAWNWM010000048.1"/>
</dbReference>
<gene>
    <name evidence="2" type="ORF">C1752_15940</name>
</gene>
<evidence type="ECO:0008006" key="4">
    <source>
        <dbReference type="Google" id="ProtNLM"/>
    </source>
</evidence>
<proteinExistence type="predicted"/>
<protein>
    <recommendedName>
        <fullName evidence="4">Addiction module killer protein</fullName>
    </recommendedName>
</protein>
<organism evidence="2 3">
    <name type="scientific">Acaryochloris thomasi RCC1774</name>
    <dbReference type="NCBI Taxonomy" id="1764569"/>
    <lineage>
        <taxon>Bacteria</taxon>
        <taxon>Bacillati</taxon>
        <taxon>Cyanobacteriota</taxon>
        <taxon>Cyanophyceae</taxon>
        <taxon>Acaryochloridales</taxon>
        <taxon>Acaryochloridaceae</taxon>
        <taxon>Acaryochloris</taxon>
        <taxon>Acaryochloris thomasi</taxon>
    </lineage>
</organism>
<dbReference type="PIRSF" id="PIRSF028744">
    <property type="entry name" value="Addict_mod_HI1419"/>
    <property type="match status" value="1"/>
</dbReference>
<evidence type="ECO:0000313" key="2">
    <source>
        <dbReference type="EMBL" id="PZD70248.1"/>
    </source>
</evidence>
<dbReference type="Proteomes" id="UP000248857">
    <property type="component" value="Unassembled WGS sequence"/>
</dbReference>
<dbReference type="AlphaFoldDB" id="A0A2W1J7P2"/>
<dbReference type="EMBL" id="PQWO01000048">
    <property type="protein sequence ID" value="PZD70248.1"/>
    <property type="molecule type" value="Genomic_DNA"/>
</dbReference>
<reference evidence="2 3" key="1">
    <citation type="journal article" date="2018" name="Sci. Rep.">
        <title>A novel species of the marine cyanobacterium Acaryochloris with a unique pigment content and lifestyle.</title>
        <authorList>
            <person name="Partensky F."/>
            <person name="Six C."/>
            <person name="Ratin M."/>
            <person name="Garczarek L."/>
            <person name="Vaulot D."/>
            <person name="Probert I."/>
            <person name="Calteau A."/>
            <person name="Gourvil P."/>
            <person name="Marie D."/>
            <person name="Grebert T."/>
            <person name="Bouchier C."/>
            <person name="Le Panse S."/>
            <person name="Gachenot M."/>
            <person name="Rodriguez F."/>
            <person name="Garrido J.L."/>
        </authorList>
    </citation>
    <scope>NUCLEOTIDE SEQUENCE [LARGE SCALE GENOMIC DNA]</scope>
    <source>
        <strain evidence="2 3">RCC1774</strain>
    </source>
</reference>
<keyword evidence="3" id="KW-1185">Reference proteome</keyword>
<dbReference type="OrthoDB" id="9800258at2"/>
<dbReference type="PANTHER" id="PTHR41791">
    <property type="entry name" value="SSL7039 PROTEIN"/>
    <property type="match status" value="1"/>
</dbReference>
<dbReference type="InterPro" id="IPR014056">
    <property type="entry name" value="TypeIITA-like_toxin_pred"/>
</dbReference>